<evidence type="ECO:0000256" key="4">
    <source>
        <dbReference type="ARBA" id="ARBA00005881"/>
    </source>
</evidence>
<dbReference type="PROSITE" id="PS50294">
    <property type="entry name" value="WD_REPEATS_REGION"/>
    <property type="match status" value="1"/>
</dbReference>
<dbReference type="SUPFAM" id="SSF50978">
    <property type="entry name" value="WD40 repeat-like"/>
    <property type="match status" value="2"/>
</dbReference>
<dbReference type="PANTHER" id="PTHR44111">
    <property type="entry name" value="ELONGATOR COMPLEX PROTEIN 2"/>
    <property type="match status" value="1"/>
</dbReference>
<evidence type="ECO:0000256" key="3">
    <source>
        <dbReference type="ARBA" id="ARBA00005043"/>
    </source>
</evidence>
<evidence type="ECO:0000256" key="6">
    <source>
        <dbReference type="ARBA" id="ARBA00022490"/>
    </source>
</evidence>
<accession>A0A8S1J8U5</accession>
<dbReference type="Gene3D" id="2.130.10.10">
    <property type="entry name" value="YVTN repeat-like/Quinoprotein amine dehydrogenase"/>
    <property type="match status" value="5"/>
</dbReference>
<dbReference type="PRINTS" id="PR00320">
    <property type="entry name" value="GPROTEINBRPT"/>
</dbReference>
<dbReference type="AlphaFoldDB" id="A0A8S1J8U5"/>
<feature type="compositionally biased region" description="Low complexity" evidence="12">
    <location>
        <begin position="108"/>
        <end position="121"/>
    </location>
</feature>
<keyword evidence="6" id="KW-0963">Cytoplasm</keyword>
<gene>
    <name evidence="13" type="ORF">OSTQU699_LOCUS5274</name>
</gene>
<protein>
    <recommendedName>
        <fullName evidence="5">Elongator complex protein 2</fullName>
    </recommendedName>
</protein>
<dbReference type="InterPro" id="IPR036322">
    <property type="entry name" value="WD40_repeat_dom_sf"/>
</dbReference>
<feature type="repeat" description="WD" evidence="11">
    <location>
        <begin position="536"/>
        <end position="577"/>
    </location>
</feature>
<proteinExistence type="inferred from homology"/>
<evidence type="ECO:0000256" key="1">
    <source>
        <dbReference type="ARBA" id="ARBA00004123"/>
    </source>
</evidence>
<feature type="region of interest" description="Disordered" evidence="12">
    <location>
        <begin position="106"/>
        <end position="126"/>
    </location>
</feature>
<reference evidence="13" key="1">
    <citation type="submission" date="2020-12" db="EMBL/GenBank/DDBJ databases">
        <authorList>
            <person name="Iha C."/>
        </authorList>
    </citation>
    <scope>NUCLEOTIDE SEQUENCE</scope>
</reference>
<dbReference type="GO" id="GO:0002098">
    <property type="term" value="P:tRNA wobble uridine modification"/>
    <property type="evidence" value="ECO:0007669"/>
    <property type="project" value="InterPro"/>
</dbReference>
<evidence type="ECO:0000313" key="13">
    <source>
        <dbReference type="EMBL" id="CAD7699915.1"/>
    </source>
</evidence>
<sequence length="749" mass="80477">MELEAEAVGWPAALCCSDDPSGGSRLYFCRAALALGGTDCRVHLWLRQPGGHFEKCCRLSGHQDWVRSLAFLHAGQGQSGGERLLLASASQDRYIRIWCIRRNVEKGSSTSKTDPPSSTLSRLGPSSHFTTQHSTYSVALESLLIGHEDWVHSVQWSPPIEPGPGVPSIEPRPGAPSIDESGARGLSIEPGSAGPIMGTVQSGECAQPLLLLSASMDRTMMVWEYDGSCGLWMNKESVGDAGSTALGYYGGVFGPDGLSIMAHGFTGALHLWRREDGRQDGGWVPHHAMTGHYGEVLDLSWALDGSCLITVGGDQTARITARVDGHWCEIARPQVHGHDFFGLAVIPPTTTTPGRNLYASCSEEKVIRVFEAPQAFHDTLSLAQGCQHSHANGQAAQSATGQISQGPGCTSRPLGAVVKALGLTNKAVYADEGTASANDGPDDRLVGIGGDQYAAGPEFAPAAAPTACEGPPFEEHLSQNTLWPEVHKLYGHGDNVTCLAADPTGRWLVSACKAQSPEVAAIWVWDIQEWRPAGTLQAHTLTVTQLQFSNSGRYLLSGSRDRTFGVFALAARGRLQDGGGSQGDGSTPLTLLKRMPKAHSRIIWGVDWSPDDRFIATGSRDQRVKIWEMTEMGPLDRPIHSLPPMDCSVTSVAFAPQSRVHSDSVGNGSTHGRQSNILAVGLQDGSIQVWELTMEATSMRSRQLWRSCRSNQHSDSVKRLRWTAAANQGGLYLASCSADHSLRVFEITP</sequence>
<keyword evidence="10" id="KW-0539">Nucleus</keyword>
<dbReference type="PROSITE" id="PS50082">
    <property type="entry name" value="WD_REPEATS_2"/>
    <property type="match status" value="2"/>
</dbReference>
<evidence type="ECO:0000256" key="9">
    <source>
        <dbReference type="ARBA" id="ARBA00022737"/>
    </source>
</evidence>
<dbReference type="GO" id="GO:0005634">
    <property type="term" value="C:nucleus"/>
    <property type="evidence" value="ECO:0007669"/>
    <property type="project" value="UniProtKB-SubCell"/>
</dbReference>
<evidence type="ECO:0000256" key="12">
    <source>
        <dbReference type="SAM" id="MobiDB-lite"/>
    </source>
</evidence>
<dbReference type="EMBL" id="CAJHUC010001134">
    <property type="protein sequence ID" value="CAD7699915.1"/>
    <property type="molecule type" value="Genomic_DNA"/>
</dbReference>
<dbReference type="InterPro" id="IPR019775">
    <property type="entry name" value="WD40_repeat_CS"/>
</dbReference>
<dbReference type="OrthoDB" id="27911at2759"/>
<dbReference type="InterPro" id="IPR020472">
    <property type="entry name" value="WD40_PAC1"/>
</dbReference>
<dbReference type="PROSITE" id="PS00678">
    <property type="entry name" value="WD_REPEATS_1"/>
    <property type="match status" value="1"/>
</dbReference>
<keyword evidence="9" id="KW-0677">Repeat</keyword>
<evidence type="ECO:0000256" key="11">
    <source>
        <dbReference type="PROSITE-ProRule" id="PRU00221"/>
    </source>
</evidence>
<dbReference type="InterPro" id="IPR015943">
    <property type="entry name" value="WD40/YVTN_repeat-like_dom_sf"/>
</dbReference>
<evidence type="ECO:0000256" key="10">
    <source>
        <dbReference type="ARBA" id="ARBA00023242"/>
    </source>
</evidence>
<dbReference type="Pfam" id="PF00400">
    <property type="entry name" value="WD40"/>
    <property type="match status" value="6"/>
</dbReference>
<dbReference type="PANTHER" id="PTHR44111:SF1">
    <property type="entry name" value="ELONGATOR COMPLEX PROTEIN 2"/>
    <property type="match status" value="1"/>
</dbReference>
<evidence type="ECO:0000256" key="7">
    <source>
        <dbReference type="ARBA" id="ARBA00022574"/>
    </source>
</evidence>
<evidence type="ECO:0000256" key="5">
    <source>
        <dbReference type="ARBA" id="ARBA00020267"/>
    </source>
</evidence>
<comment type="caution">
    <text evidence="13">The sequence shown here is derived from an EMBL/GenBank/DDBJ whole genome shotgun (WGS) entry which is preliminary data.</text>
</comment>
<evidence type="ECO:0000313" key="14">
    <source>
        <dbReference type="Proteomes" id="UP000708148"/>
    </source>
</evidence>
<comment type="similarity">
    <text evidence="4">Belongs to the WD repeat ELP2 family.</text>
</comment>
<comment type="pathway">
    <text evidence="3">tRNA modification; 5-methoxycarbonylmethyl-2-thiouridine-tRNA biosynthesis.</text>
</comment>
<name>A0A8S1J8U5_9CHLO</name>
<feature type="repeat" description="WD" evidence="11">
    <location>
        <begin position="596"/>
        <end position="637"/>
    </location>
</feature>
<dbReference type="InterPro" id="IPR037289">
    <property type="entry name" value="Elp2"/>
</dbReference>
<dbReference type="SMART" id="SM00320">
    <property type="entry name" value="WD40"/>
    <property type="match status" value="9"/>
</dbReference>
<evidence type="ECO:0000256" key="8">
    <source>
        <dbReference type="ARBA" id="ARBA00022694"/>
    </source>
</evidence>
<evidence type="ECO:0000256" key="2">
    <source>
        <dbReference type="ARBA" id="ARBA00004496"/>
    </source>
</evidence>
<keyword evidence="14" id="KW-1185">Reference proteome</keyword>
<comment type="subcellular location">
    <subcellularLocation>
        <location evidence="2">Cytoplasm</location>
    </subcellularLocation>
    <subcellularLocation>
        <location evidence="1">Nucleus</location>
    </subcellularLocation>
</comment>
<keyword evidence="8" id="KW-0819">tRNA processing</keyword>
<dbReference type="InterPro" id="IPR001680">
    <property type="entry name" value="WD40_rpt"/>
</dbReference>
<organism evidence="13 14">
    <name type="scientific">Ostreobium quekettii</name>
    <dbReference type="NCBI Taxonomy" id="121088"/>
    <lineage>
        <taxon>Eukaryota</taxon>
        <taxon>Viridiplantae</taxon>
        <taxon>Chlorophyta</taxon>
        <taxon>core chlorophytes</taxon>
        <taxon>Ulvophyceae</taxon>
        <taxon>TCBD clade</taxon>
        <taxon>Bryopsidales</taxon>
        <taxon>Ostreobineae</taxon>
        <taxon>Ostreobiaceae</taxon>
        <taxon>Ostreobium</taxon>
    </lineage>
</organism>
<keyword evidence="7 11" id="KW-0853">WD repeat</keyword>
<dbReference type="GO" id="GO:0033588">
    <property type="term" value="C:elongator holoenzyme complex"/>
    <property type="evidence" value="ECO:0007669"/>
    <property type="project" value="InterPro"/>
</dbReference>
<dbReference type="Proteomes" id="UP000708148">
    <property type="component" value="Unassembled WGS sequence"/>
</dbReference>
<dbReference type="GO" id="GO:0005737">
    <property type="term" value="C:cytoplasm"/>
    <property type="evidence" value="ECO:0007669"/>
    <property type="project" value="UniProtKB-SubCell"/>
</dbReference>